<comment type="caution">
    <text evidence="1">The sequence shown here is derived from an EMBL/GenBank/DDBJ whole genome shotgun (WGS) entry which is preliminary data.</text>
</comment>
<accession>A0ACB5TKG0</accession>
<keyword evidence="2" id="KW-1185">Reference proteome</keyword>
<dbReference type="Proteomes" id="UP001165101">
    <property type="component" value="Unassembled WGS sequence"/>
</dbReference>
<evidence type="ECO:0000313" key="1">
    <source>
        <dbReference type="EMBL" id="GME90089.1"/>
    </source>
</evidence>
<dbReference type="EMBL" id="BSXV01000665">
    <property type="protein sequence ID" value="GME90089.1"/>
    <property type="molecule type" value="Genomic_DNA"/>
</dbReference>
<organism evidence="1 2">
    <name type="scientific">Candida boidinii</name>
    <name type="common">Yeast</name>
    <dbReference type="NCBI Taxonomy" id="5477"/>
    <lineage>
        <taxon>Eukaryota</taxon>
        <taxon>Fungi</taxon>
        <taxon>Dikarya</taxon>
        <taxon>Ascomycota</taxon>
        <taxon>Saccharomycotina</taxon>
        <taxon>Pichiomycetes</taxon>
        <taxon>Pichiales</taxon>
        <taxon>Pichiaceae</taxon>
        <taxon>Ogataea</taxon>
        <taxon>Ogataea/Candida clade</taxon>
    </lineage>
</organism>
<proteinExistence type="predicted"/>
<name>A0ACB5TKG0_CANBO</name>
<evidence type="ECO:0000313" key="2">
    <source>
        <dbReference type="Proteomes" id="UP001165101"/>
    </source>
</evidence>
<sequence length="302" mass="34242">MRPTKFLNIKNSNESIIHKTLISLLLPACKTVERANLELGWIKQELPESSWLKACQDRNRLIPLQYILGNQPFGSLDIKCTPNVLIPRNDTEDWCIELQELINNNIDSGITIADICTGTGCIALSLAESQKIEIAKGFDISTHAINLSLENKIRNKSHLPNFKNIGFQIGDIFNSNILNGEKFDLITSNPPYILEEDLLSDEKSGGVEESVKIYEPMLALKGDCEFYEALVSNVIIPSECKAFVFELGYMKQAEFTMEKLRYLSKDLWESGLRYDSGNNIRNIIAWKAHSDYKFLSQMVSRN</sequence>
<protein>
    <submittedName>
        <fullName evidence="1">Unnamed protein product</fullName>
    </submittedName>
</protein>
<gene>
    <name evidence="1" type="ORF">Cboi01_000168600</name>
</gene>
<reference evidence="1" key="1">
    <citation type="submission" date="2023-04" db="EMBL/GenBank/DDBJ databases">
        <title>Candida boidinii NBRC 1967.</title>
        <authorList>
            <person name="Ichikawa N."/>
            <person name="Sato H."/>
            <person name="Tonouchi N."/>
        </authorList>
    </citation>
    <scope>NUCLEOTIDE SEQUENCE</scope>
    <source>
        <strain evidence="1">NBRC 1967</strain>
    </source>
</reference>